<reference evidence="5" key="1">
    <citation type="submission" date="2016-06" db="EMBL/GenBank/DDBJ databases">
        <authorList>
            <person name="Sutton G."/>
            <person name="Brinkac L."/>
            <person name="Sanka R."/>
            <person name="Adams M."/>
            <person name="Lau E."/>
            <person name="Sam S."/>
            <person name="Sreng N."/>
            <person name="Him V."/>
            <person name="Kerleguer A."/>
            <person name="Cheng S."/>
        </authorList>
    </citation>
    <scope>NUCLEOTIDE SEQUENCE [LARGE SCALE GENOMIC DNA]</scope>
    <source>
        <strain evidence="5">E861</strain>
    </source>
</reference>
<dbReference type="Proteomes" id="UP000093592">
    <property type="component" value="Unassembled WGS sequence"/>
</dbReference>
<dbReference type="Pfam" id="PF00823">
    <property type="entry name" value="PPE"/>
    <property type="match status" value="1"/>
</dbReference>
<evidence type="ECO:0000313" key="4">
    <source>
        <dbReference type="EMBL" id="OBI39994.1"/>
    </source>
</evidence>
<name>A0A1A2YP39_9MYCO</name>
<dbReference type="AlphaFoldDB" id="A0A1A2YP39"/>
<comment type="similarity">
    <text evidence="1">Belongs to the mycobacterial PPE family.</text>
</comment>
<dbReference type="PANTHER" id="PTHR46766:SF1">
    <property type="entry name" value="GLUTAMINE-RICH PROTEIN 2"/>
    <property type="match status" value="1"/>
</dbReference>
<evidence type="ECO:0000313" key="5">
    <source>
        <dbReference type="Proteomes" id="UP000093592"/>
    </source>
</evidence>
<organism evidence="4 5">
    <name type="scientific">Mycobacterium kyorinense</name>
    <dbReference type="NCBI Taxonomy" id="487514"/>
    <lineage>
        <taxon>Bacteria</taxon>
        <taxon>Bacillati</taxon>
        <taxon>Actinomycetota</taxon>
        <taxon>Actinomycetes</taxon>
        <taxon>Mycobacteriales</taxon>
        <taxon>Mycobacteriaceae</taxon>
        <taxon>Mycobacterium</taxon>
    </lineage>
</organism>
<dbReference type="EMBL" id="LZKJ01000202">
    <property type="protein sequence ID" value="OBI39994.1"/>
    <property type="molecule type" value="Genomic_DNA"/>
</dbReference>
<evidence type="ECO:0000259" key="3">
    <source>
        <dbReference type="Pfam" id="PF12484"/>
    </source>
</evidence>
<sequence length="398" mass="39734">MLDFGALPPEVNSSRMYAGAGSGPMMAAASAWDALAGQLESVSRGYEAVISGLVGEGWSGSASNAMADAAAPYVAWMTAAGAKAEEAATRARAAAAAYETAFAATVPPALVTANRTQLTNLVATNIFGQNTTQIAATEAAYAEMWAQDAAAMYGYAASSSTATMLTPFSEPPQTTNVAGQSQQTAAVAQAMATSTATRSQATLSQLMSAVPQQLQTLSAAGPSVSAASPVPSSILTAFSNFNTLTGPISFGNAVSRTITSAGSFGSAIFRSNLQAAGSLPEARTSAAMVGAKALVPEVVRSPVLASVGRAAPIGGLSVPQSWASATPVASAVEEPLWMSEMDLGAAAPLEETAAAGTAAGAPVAGVGPMAGVLARSSVSSVLKVAPRRFQMPRPTFGG</sequence>
<evidence type="ECO:0000259" key="2">
    <source>
        <dbReference type="Pfam" id="PF00823"/>
    </source>
</evidence>
<feature type="domain" description="PPE" evidence="2">
    <location>
        <begin position="3"/>
        <end position="164"/>
    </location>
</feature>
<dbReference type="OrthoDB" id="4753567at2"/>
<dbReference type="Gene3D" id="1.20.1260.20">
    <property type="entry name" value="PPE superfamily"/>
    <property type="match status" value="1"/>
</dbReference>
<protein>
    <recommendedName>
        <fullName evidence="6">PPE family protein</fullName>
    </recommendedName>
</protein>
<dbReference type="FunFam" id="1.20.1260.20:FF:000001">
    <property type="entry name" value="PPE family protein PPE41"/>
    <property type="match status" value="1"/>
</dbReference>
<dbReference type="RefSeq" id="WP_065016731.1">
    <property type="nucleotide sequence ID" value="NZ_LZKJ01000202.1"/>
</dbReference>
<dbReference type="GO" id="GO:0052572">
    <property type="term" value="P:response to host immune response"/>
    <property type="evidence" value="ECO:0007669"/>
    <property type="project" value="TreeGrafter"/>
</dbReference>
<evidence type="ECO:0008006" key="6">
    <source>
        <dbReference type="Google" id="ProtNLM"/>
    </source>
</evidence>
<accession>A0A1A2YP39</accession>
<dbReference type="SUPFAM" id="SSF140459">
    <property type="entry name" value="PE/PPE dimer-like"/>
    <property type="match status" value="1"/>
</dbReference>
<gene>
    <name evidence="4" type="ORF">A5707_10925</name>
</gene>
<dbReference type="PANTHER" id="PTHR46766">
    <property type="entry name" value="GLUTAMINE-RICH PROTEIN 2"/>
    <property type="match status" value="1"/>
</dbReference>
<dbReference type="InterPro" id="IPR000030">
    <property type="entry name" value="PPE_dom"/>
</dbReference>
<feature type="domain" description="PPE family C-terminal" evidence="3">
    <location>
        <begin position="305"/>
        <end position="394"/>
    </location>
</feature>
<dbReference type="Pfam" id="PF12484">
    <property type="entry name" value="PPE-SVP"/>
    <property type="match status" value="1"/>
</dbReference>
<dbReference type="InterPro" id="IPR038332">
    <property type="entry name" value="PPE_sf"/>
</dbReference>
<dbReference type="InterPro" id="IPR022171">
    <property type="entry name" value="PPE_C"/>
</dbReference>
<comment type="caution">
    <text evidence="4">The sequence shown here is derived from an EMBL/GenBank/DDBJ whole genome shotgun (WGS) entry which is preliminary data.</text>
</comment>
<proteinExistence type="inferred from homology"/>
<evidence type="ECO:0000256" key="1">
    <source>
        <dbReference type="ARBA" id="ARBA00010652"/>
    </source>
</evidence>